<name>A0A1M5XE59_9FIRM</name>
<dbReference type="AlphaFoldDB" id="A0A1M5XE59"/>
<sequence length="49" mass="5658">MVAETITVRHLKIFARATMLLPMERQTPFGLLHNGLRQLNVLYPAIVPW</sequence>
<evidence type="ECO:0000313" key="2">
    <source>
        <dbReference type="Proteomes" id="UP000183954"/>
    </source>
</evidence>
<organism evidence="1 2">
    <name type="scientific">Desulfosporosinus lacus DSM 15449</name>
    <dbReference type="NCBI Taxonomy" id="1121420"/>
    <lineage>
        <taxon>Bacteria</taxon>
        <taxon>Bacillati</taxon>
        <taxon>Bacillota</taxon>
        <taxon>Clostridia</taxon>
        <taxon>Eubacteriales</taxon>
        <taxon>Desulfitobacteriaceae</taxon>
        <taxon>Desulfosporosinus</taxon>
    </lineage>
</organism>
<reference evidence="2" key="1">
    <citation type="submission" date="2016-11" db="EMBL/GenBank/DDBJ databases">
        <authorList>
            <person name="Varghese N."/>
            <person name="Submissions S."/>
        </authorList>
    </citation>
    <scope>NUCLEOTIDE SEQUENCE [LARGE SCALE GENOMIC DNA]</scope>
    <source>
        <strain evidence="2">DSM 15449</strain>
    </source>
</reference>
<dbReference type="EMBL" id="FQXJ01000006">
    <property type="protein sequence ID" value="SHH97828.1"/>
    <property type="molecule type" value="Genomic_DNA"/>
</dbReference>
<protein>
    <submittedName>
        <fullName evidence="1">Uncharacterized protein</fullName>
    </submittedName>
</protein>
<proteinExistence type="predicted"/>
<keyword evidence="2" id="KW-1185">Reference proteome</keyword>
<accession>A0A1M5XE59</accession>
<evidence type="ECO:0000313" key="1">
    <source>
        <dbReference type="EMBL" id="SHH97828.1"/>
    </source>
</evidence>
<gene>
    <name evidence="1" type="ORF">SAMN02746098_01952</name>
</gene>
<dbReference type="Proteomes" id="UP000183954">
    <property type="component" value="Unassembled WGS sequence"/>
</dbReference>